<dbReference type="Proteomes" id="UP000007800">
    <property type="component" value="Unassembled WGS sequence"/>
</dbReference>
<dbReference type="RefSeq" id="XP_002781974.1">
    <property type="nucleotide sequence ID" value="XM_002781928.1"/>
</dbReference>
<reference evidence="1 2" key="1">
    <citation type="submission" date="2008-07" db="EMBL/GenBank/DDBJ databases">
        <authorList>
            <person name="El-Sayed N."/>
            <person name="Caler E."/>
            <person name="Inman J."/>
            <person name="Amedeo P."/>
            <person name="Hass B."/>
            <person name="Wortman J."/>
        </authorList>
    </citation>
    <scope>NUCLEOTIDE SEQUENCE [LARGE SCALE GENOMIC DNA]</scope>
    <source>
        <strain evidence="2">ATCC 50983 / TXsc</strain>
    </source>
</reference>
<dbReference type="GeneID" id="9043487"/>
<dbReference type="EMBL" id="GG674889">
    <property type="protein sequence ID" value="EER13769.1"/>
    <property type="molecule type" value="Genomic_DNA"/>
</dbReference>
<accession>C5KNY1</accession>
<feature type="non-terminal residue" evidence="1">
    <location>
        <position position="87"/>
    </location>
</feature>
<dbReference type="AlphaFoldDB" id="C5KNY1"/>
<gene>
    <name evidence="1" type="ORF">Pmar_PMAR000929</name>
</gene>
<sequence>NRDRLLSLIPRDPQTGTVLSAGSIVHELGTCRPCVFAGNAERPCVYGMECLFCHFHHDIRKRSRLNRKSCSCCGTTKDHTRSSIGWG</sequence>
<proteinExistence type="predicted"/>
<evidence type="ECO:0000313" key="1">
    <source>
        <dbReference type="EMBL" id="EER13769.1"/>
    </source>
</evidence>
<evidence type="ECO:0008006" key="3">
    <source>
        <dbReference type="Google" id="ProtNLM"/>
    </source>
</evidence>
<evidence type="ECO:0000313" key="2">
    <source>
        <dbReference type="Proteomes" id="UP000007800"/>
    </source>
</evidence>
<organism evidence="2">
    <name type="scientific">Perkinsus marinus (strain ATCC 50983 / TXsc)</name>
    <dbReference type="NCBI Taxonomy" id="423536"/>
    <lineage>
        <taxon>Eukaryota</taxon>
        <taxon>Sar</taxon>
        <taxon>Alveolata</taxon>
        <taxon>Perkinsozoa</taxon>
        <taxon>Perkinsea</taxon>
        <taxon>Perkinsida</taxon>
        <taxon>Perkinsidae</taxon>
        <taxon>Perkinsus</taxon>
    </lineage>
</organism>
<name>C5KNY1_PERM5</name>
<keyword evidence="2" id="KW-1185">Reference proteome</keyword>
<feature type="non-terminal residue" evidence="1">
    <location>
        <position position="1"/>
    </location>
</feature>
<dbReference type="OrthoDB" id="359706at2759"/>
<dbReference type="InParanoid" id="C5KNY1"/>
<protein>
    <recommendedName>
        <fullName evidence="3">C3H1-type domain-containing protein</fullName>
    </recommendedName>
</protein>